<gene>
    <name evidence="1" type="ORF">QQF64_003962</name>
</gene>
<keyword evidence="2" id="KW-1185">Reference proteome</keyword>
<organism evidence="1 2">
    <name type="scientific">Cirrhinus molitorella</name>
    <name type="common">mud carp</name>
    <dbReference type="NCBI Taxonomy" id="172907"/>
    <lineage>
        <taxon>Eukaryota</taxon>
        <taxon>Metazoa</taxon>
        <taxon>Chordata</taxon>
        <taxon>Craniata</taxon>
        <taxon>Vertebrata</taxon>
        <taxon>Euteleostomi</taxon>
        <taxon>Actinopterygii</taxon>
        <taxon>Neopterygii</taxon>
        <taxon>Teleostei</taxon>
        <taxon>Ostariophysi</taxon>
        <taxon>Cypriniformes</taxon>
        <taxon>Cyprinidae</taxon>
        <taxon>Labeoninae</taxon>
        <taxon>Labeonini</taxon>
        <taxon>Cirrhinus</taxon>
    </lineage>
</organism>
<name>A0ABR3MMT3_9TELE</name>
<evidence type="ECO:0000313" key="1">
    <source>
        <dbReference type="EMBL" id="KAL1265935.1"/>
    </source>
</evidence>
<dbReference type="Proteomes" id="UP001558613">
    <property type="component" value="Unassembled WGS sequence"/>
</dbReference>
<sequence>MNEHVVKASCAGRARERRTRACCEDDDEGSLAACGNETREADQSACADDITFTLDTAPRLQPNAIKNNTCICNASDGTYSHVSISPWCSHSLFLSCIHTRAPCVSRTFRSPSNMA</sequence>
<comment type="caution">
    <text evidence="1">The sequence shown here is derived from an EMBL/GenBank/DDBJ whole genome shotgun (WGS) entry which is preliminary data.</text>
</comment>
<protein>
    <submittedName>
        <fullName evidence="1">Uncharacterized protein</fullName>
    </submittedName>
</protein>
<evidence type="ECO:0000313" key="2">
    <source>
        <dbReference type="Proteomes" id="UP001558613"/>
    </source>
</evidence>
<dbReference type="EMBL" id="JAYMGO010000011">
    <property type="protein sequence ID" value="KAL1265935.1"/>
    <property type="molecule type" value="Genomic_DNA"/>
</dbReference>
<proteinExistence type="predicted"/>
<reference evidence="1 2" key="1">
    <citation type="submission" date="2023-09" db="EMBL/GenBank/DDBJ databases">
        <authorList>
            <person name="Wang M."/>
        </authorList>
    </citation>
    <scope>NUCLEOTIDE SEQUENCE [LARGE SCALE GENOMIC DNA]</scope>
    <source>
        <strain evidence="1">GT-2023</strain>
        <tissue evidence="1">Liver</tissue>
    </source>
</reference>
<accession>A0ABR3MMT3</accession>